<dbReference type="Pfam" id="PF02540">
    <property type="entry name" value="NAD_synthase"/>
    <property type="match status" value="1"/>
</dbReference>
<comment type="similarity">
    <text evidence="2 7 8">In the C-terminal section; belongs to the NAD synthetase family.</text>
</comment>
<evidence type="ECO:0000256" key="8">
    <source>
        <dbReference type="PIRNR" id="PIRNR006630"/>
    </source>
</evidence>
<dbReference type="GO" id="GO:0009435">
    <property type="term" value="P:NAD+ biosynthetic process"/>
    <property type="evidence" value="ECO:0007669"/>
    <property type="project" value="UniProtKB-UniRule"/>
</dbReference>
<evidence type="ECO:0000313" key="11">
    <source>
        <dbReference type="EMBL" id="MBC6679815.1"/>
    </source>
</evidence>
<feature type="binding site" evidence="7">
    <location>
        <begin position="482"/>
        <end position="485"/>
    </location>
    <ligand>
        <name>deamido-NAD(+)</name>
        <dbReference type="ChEBI" id="CHEBI:58437"/>
        <note>ligand shared between two neighboring subunits</note>
    </ligand>
</feature>
<keyword evidence="5 7" id="KW-0067">ATP-binding</keyword>
<dbReference type="SUPFAM" id="SSF52402">
    <property type="entry name" value="Adenine nucleotide alpha hydrolases-like"/>
    <property type="match status" value="1"/>
</dbReference>
<gene>
    <name evidence="7" type="primary">nadE</name>
    <name evidence="11" type="ORF">H9L42_08235</name>
</gene>
<feature type="binding site" evidence="7">
    <location>
        <position position="477"/>
    </location>
    <ligand>
        <name>deamido-NAD(+)</name>
        <dbReference type="ChEBI" id="CHEBI:58437"/>
        <note>ligand shared between two neighboring subunits</note>
    </ligand>
</feature>
<dbReference type="InterPro" id="IPR036526">
    <property type="entry name" value="C-N_Hydrolase_sf"/>
</dbReference>
<comment type="similarity">
    <text evidence="9">Belongs to the NAD synthetase family.</text>
</comment>
<dbReference type="AlphaFoldDB" id="A0A923NKX3"/>
<dbReference type="CDD" id="cd00553">
    <property type="entry name" value="NAD_synthase"/>
    <property type="match status" value="1"/>
</dbReference>
<dbReference type="GO" id="GO:0005524">
    <property type="term" value="F:ATP binding"/>
    <property type="evidence" value="ECO:0007669"/>
    <property type="project" value="UniProtKB-UniRule"/>
</dbReference>
<dbReference type="InterPro" id="IPR014729">
    <property type="entry name" value="Rossmann-like_a/b/a_fold"/>
</dbReference>
<dbReference type="PIRSF" id="PIRSF006630">
    <property type="entry name" value="NADS_GAT"/>
    <property type="match status" value="1"/>
</dbReference>
<dbReference type="Gene3D" id="1.10.10.1140">
    <property type="entry name" value="Glutamine-dependent NAD+ synthetase, C-terminal domain"/>
    <property type="match status" value="1"/>
</dbReference>
<feature type="active site" description="Proton acceptor; for glutaminase activity" evidence="7">
    <location>
        <position position="47"/>
    </location>
</feature>
<dbReference type="GO" id="GO:0004359">
    <property type="term" value="F:glutaminase activity"/>
    <property type="evidence" value="ECO:0007669"/>
    <property type="project" value="InterPro"/>
</dbReference>
<feature type="binding site" evidence="7">
    <location>
        <position position="472"/>
    </location>
    <ligand>
        <name>ATP</name>
        <dbReference type="ChEBI" id="CHEBI:30616"/>
    </ligand>
</feature>
<dbReference type="Proteomes" id="UP000602647">
    <property type="component" value="Unassembled WGS sequence"/>
</dbReference>
<dbReference type="GO" id="GO:0008795">
    <property type="term" value="F:NAD+ synthase activity"/>
    <property type="evidence" value="ECO:0007669"/>
    <property type="project" value="UniProtKB-UniRule"/>
</dbReference>
<proteinExistence type="inferred from homology"/>
<comment type="pathway">
    <text evidence="1 7 8">Cofactor biosynthesis; NAD(+) biosynthesis; NAD(+) from deamido-NAD(+) (L-Gln route): step 1/1.</text>
</comment>
<comment type="caution">
    <text evidence="7">Lacks conserved residue(s) required for the propagation of feature annotation.</text>
</comment>
<dbReference type="RefSeq" id="WP_187302921.1">
    <property type="nucleotide sequence ID" value="NZ_JACRYT010000007.1"/>
</dbReference>
<dbReference type="InterPro" id="IPR041856">
    <property type="entry name" value="NAD+_synth_C"/>
</dbReference>
<evidence type="ECO:0000256" key="5">
    <source>
        <dbReference type="ARBA" id="ARBA00022840"/>
    </source>
</evidence>
<organism evidence="11 12">
    <name type="scientific">Zhenpiania hominis</name>
    <dbReference type="NCBI Taxonomy" id="2763644"/>
    <lineage>
        <taxon>Bacteria</taxon>
        <taxon>Bacillati</taxon>
        <taxon>Bacillota</taxon>
        <taxon>Clostridia</taxon>
        <taxon>Peptostreptococcales</taxon>
        <taxon>Anaerovoracaceae</taxon>
        <taxon>Zhenpiania</taxon>
    </lineage>
</organism>
<evidence type="ECO:0000256" key="9">
    <source>
        <dbReference type="RuleBase" id="RU003811"/>
    </source>
</evidence>
<protein>
    <recommendedName>
        <fullName evidence="7 8">Glutamine-dependent NAD(+) synthetase</fullName>
        <ecNumber evidence="7 8">6.3.5.1</ecNumber>
    </recommendedName>
    <alternativeName>
        <fullName evidence="7 8">NAD(+) synthase [glutamine-hydrolyzing]</fullName>
    </alternativeName>
</protein>
<evidence type="ECO:0000256" key="6">
    <source>
        <dbReference type="ARBA" id="ARBA00023027"/>
    </source>
</evidence>
<dbReference type="EC" id="6.3.5.1" evidence="7 8"/>
<dbReference type="InterPro" id="IPR003010">
    <property type="entry name" value="C-N_Hydrolase"/>
</dbReference>
<comment type="caution">
    <text evidence="11">The sequence shown here is derived from an EMBL/GenBank/DDBJ whole genome shotgun (WGS) entry which is preliminary data.</text>
</comment>
<keyword evidence="6 7" id="KW-0520">NAD</keyword>
<comment type="catalytic activity">
    <reaction evidence="7 8">
        <text>deamido-NAD(+) + L-glutamine + ATP + H2O = L-glutamate + AMP + diphosphate + NAD(+) + H(+)</text>
        <dbReference type="Rhea" id="RHEA:24384"/>
        <dbReference type="ChEBI" id="CHEBI:15377"/>
        <dbReference type="ChEBI" id="CHEBI:15378"/>
        <dbReference type="ChEBI" id="CHEBI:29985"/>
        <dbReference type="ChEBI" id="CHEBI:30616"/>
        <dbReference type="ChEBI" id="CHEBI:33019"/>
        <dbReference type="ChEBI" id="CHEBI:57540"/>
        <dbReference type="ChEBI" id="CHEBI:58359"/>
        <dbReference type="ChEBI" id="CHEBI:58437"/>
        <dbReference type="ChEBI" id="CHEBI:456215"/>
        <dbReference type="EC" id="6.3.5.1"/>
    </reaction>
</comment>
<name>A0A923NKX3_9FIRM</name>
<dbReference type="SUPFAM" id="SSF56317">
    <property type="entry name" value="Carbon-nitrogen hydrolase"/>
    <property type="match status" value="1"/>
</dbReference>
<dbReference type="PANTHER" id="PTHR23090:SF9">
    <property type="entry name" value="GLUTAMINE-DEPENDENT NAD(+) SYNTHETASE"/>
    <property type="match status" value="1"/>
</dbReference>
<feature type="binding site" evidence="7">
    <location>
        <position position="622"/>
    </location>
    <ligand>
        <name>deamido-NAD(+)</name>
        <dbReference type="ChEBI" id="CHEBI:58437"/>
        <note>ligand shared between two neighboring subunits</note>
    </ligand>
</feature>
<evidence type="ECO:0000259" key="10">
    <source>
        <dbReference type="PROSITE" id="PS50263"/>
    </source>
</evidence>
<comment type="function">
    <text evidence="7">Catalyzes the ATP-dependent amidation of deamido-NAD to form NAD. Uses L-glutamine as a nitrogen source.</text>
</comment>
<feature type="binding site" evidence="7">
    <location>
        <position position="199"/>
    </location>
    <ligand>
        <name>L-glutamine</name>
        <dbReference type="ChEBI" id="CHEBI:58359"/>
    </ligand>
</feature>
<feature type="active site" description="For glutaminase activity" evidence="7">
    <location>
        <position position="116"/>
    </location>
</feature>
<feature type="domain" description="CN hydrolase" evidence="10">
    <location>
        <begin position="9"/>
        <end position="272"/>
    </location>
</feature>
<sequence length="656" mass="73275">MKNLGFVRVGTAVPTLKVANTKYNAGQILDLIEEAEKERAGFLVLPELALTGYSCGDLFYQEHLYQHQLTALAHICRATEERKLVVILGCYLRLENNLYNCAALIQNGDIKGIVPKMFLPNSKEYYEARWFASGIDLIRRRKTVSLFGREIPFGNLIFTDAEADLSVGIEICEDLWLPASPGAQLALNGAHIIFNPSASNDTVGKADYRRNLITVESSKSNCGYVYTSAGVTESTTDVVFSGHSIIAENGIVLKESQRFARKSAAYYSEIDFQRLRFERSQNHNLAQCASAMGELSEFQTVKLAPVRLVGPSDRLHRHYDKNPFVPDDSRQVNERCREIFSIQAAGLAKRIEHSHSRKSVVGISGGLDSTLALLVCAYTHKLIGRPADDIIAVTMPGFGTTGKTYNNALTIMKLLGAQVREVSIKDAVNQHFRDIGHDPETHDVTYENSQARERTQILMDIANQEGGLVVGTGDLSEMALGWCTYNGDHMSMYGVNASVPKTLVRFVVKWVMENKLSGPEEDPDFSSDNALLKTTLQDILDTPISPELLPPDPNGNIAQKTEESVGPYVLHDFFIYYTIRYGMEPEKLLFTAKNAFADEYDEAFIQKWMKVFYRRFFTQQFKRSCVPDGPKVGSVSLSPRGDWRMPSDADPALWLE</sequence>
<evidence type="ECO:0000256" key="3">
    <source>
        <dbReference type="ARBA" id="ARBA00022598"/>
    </source>
</evidence>
<dbReference type="HAMAP" id="MF_02090">
    <property type="entry name" value="NadE_glutamine_dep"/>
    <property type="match status" value="1"/>
</dbReference>
<evidence type="ECO:0000313" key="12">
    <source>
        <dbReference type="Proteomes" id="UP000602647"/>
    </source>
</evidence>
<dbReference type="PROSITE" id="PS50263">
    <property type="entry name" value="CN_HYDROLASE"/>
    <property type="match status" value="1"/>
</dbReference>
<dbReference type="InterPro" id="IPR014445">
    <property type="entry name" value="Gln-dep_NAD_synthase"/>
</dbReference>
<dbReference type="GO" id="GO:0005737">
    <property type="term" value="C:cytoplasm"/>
    <property type="evidence" value="ECO:0007669"/>
    <property type="project" value="InterPro"/>
</dbReference>
<accession>A0A923NKX3</accession>
<dbReference type="PANTHER" id="PTHR23090">
    <property type="entry name" value="NH 3 /GLUTAMINE-DEPENDENT NAD + SYNTHETASE"/>
    <property type="match status" value="1"/>
</dbReference>
<dbReference type="Gene3D" id="3.60.110.10">
    <property type="entry name" value="Carbon-nitrogen hydrolase"/>
    <property type="match status" value="1"/>
</dbReference>
<dbReference type="EMBL" id="JACRYT010000007">
    <property type="protein sequence ID" value="MBC6679815.1"/>
    <property type="molecule type" value="Genomic_DNA"/>
</dbReference>
<dbReference type="InterPro" id="IPR022310">
    <property type="entry name" value="NAD/GMP_synthase"/>
</dbReference>
<feature type="active site" description="Nucleophile; for glutaminase activity" evidence="7">
    <location>
        <position position="172"/>
    </location>
</feature>
<dbReference type="CDD" id="cd07570">
    <property type="entry name" value="GAT_Gln-NAD-synth"/>
    <property type="match status" value="1"/>
</dbReference>
<keyword evidence="3 7" id="KW-0436">Ligase</keyword>
<dbReference type="NCBIfam" id="NF002730">
    <property type="entry name" value="PRK02628.1"/>
    <property type="match status" value="1"/>
</dbReference>
<feature type="binding site" evidence="7">
    <location>
        <position position="448"/>
    </location>
    <ligand>
        <name>deamido-NAD(+)</name>
        <dbReference type="ChEBI" id="CHEBI:58437"/>
        <note>ligand shared between two neighboring subunits</note>
    </ligand>
</feature>
<evidence type="ECO:0000256" key="7">
    <source>
        <dbReference type="HAMAP-Rule" id="MF_02090"/>
    </source>
</evidence>
<dbReference type="NCBIfam" id="TIGR00552">
    <property type="entry name" value="nadE"/>
    <property type="match status" value="1"/>
</dbReference>
<evidence type="ECO:0000256" key="2">
    <source>
        <dbReference type="ARBA" id="ARBA00007145"/>
    </source>
</evidence>
<dbReference type="GO" id="GO:0003952">
    <property type="term" value="F:NAD+ synthase (glutamine-hydrolyzing) activity"/>
    <property type="evidence" value="ECO:0007669"/>
    <property type="project" value="UniProtKB-UniRule"/>
</dbReference>
<dbReference type="Pfam" id="PF00795">
    <property type="entry name" value="CN_hydrolase"/>
    <property type="match status" value="1"/>
</dbReference>
<dbReference type="InterPro" id="IPR003694">
    <property type="entry name" value="NAD_synthase"/>
</dbReference>
<reference evidence="11" key="1">
    <citation type="submission" date="2020-08" db="EMBL/GenBank/DDBJ databases">
        <title>Genome public.</title>
        <authorList>
            <person name="Liu C."/>
            <person name="Sun Q."/>
        </authorList>
    </citation>
    <scope>NUCLEOTIDE SEQUENCE</scope>
    <source>
        <strain evidence="11">BX12</strain>
    </source>
</reference>
<keyword evidence="12" id="KW-1185">Reference proteome</keyword>
<feature type="binding site" evidence="7">
    <location>
        <position position="205"/>
    </location>
    <ligand>
        <name>L-glutamine</name>
        <dbReference type="ChEBI" id="CHEBI:58359"/>
    </ligand>
</feature>
<keyword evidence="4 7" id="KW-0547">Nucleotide-binding</keyword>
<dbReference type="Gene3D" id="3.40.50.620">
    <property type="entry name" value="HUPs"/>
    <property type="match status" value="1"/>
</dbReference>
<feature type="binding site" evidence="7">
    <location>
        <begin position="362"/>
        <end position="369"/>
    </location>
    <ligand>
        <name>ATP</name>
        <dbReference type="ChEBI" id="CHEBI:30616"/>
    </ligand>
</feature>
<evidence type="ECO:0000256" key="1">
    <source>
        <dbReference type="ARBA" id="ARBA00005188"/>
    </source>
</evidence>
<evidence type="ECO:0000256" key="4">
    <source>
        <dbReference type="ARBA" id="ARBA00022741"/>
    </source>
</evidence>